<feature type="transmembrane region" description="Helical" evidence="7">
    <location>
        <begin position="133"/>
        <end position="156"/>
    </location>
</feature>
<sequence>MSEVDLPTLAKTGRSAAESKSQFALEEVNLALKECGYGFFHVRLMLAVFVGLVMGVMMASSSSYILSEAECDFDLDLVDKGVLNAMPYLGMLTSSIIAGFLTDAFGRKTFVVLGCGGTFVFMFLSGLSQTYVMLTMANFSVGVFFAAAYSSMLTLTSEFYHDGVRDRIMLITSAAIPLGQVIVALMSWGILIQDWAVSFFDGAFVLHTWNYYYLILSLWALVAMIQYILLPESPMFYISQQKYDEAREVLIKVYKENTRKPAETFKYKDLWKDKHLLLKRQSISPAIQLSSAFHNIRPMFRMPLLGYLTLFCVLNFTSMTLYIVLRMWFPQLSAMFEHYSSGSSDICVIIDSYSRDLKLKTLPERDEVCIPARSGAESYINSLILGSVCCIPPIISGVLVNKVGKRNLYIVCGFIAMALTIAVRWANSKVAMVALFSTDVAISTLMASLTQTMVLQHFPTTTRSLAVAIVMTMGRTGSVFGNILFPILLDMGCAVPFFSLAAIVGATTGLAFLISSKKE</sequence>
<dbReference type="Gene3D" id="1.20.1250.20">
    <property type="entry name" value="MFS general substrate transporter like domains"/>
    <property type="match status" value="1"/>
</dbReference>
<evidence type="ECO:0000256" key="5">
    <source>
        <dbReference type="ARBA" id="ARBA00022989"/>
    </source>
</evidence>
<keyword evidence="3" id="KW-0813">Transport</keyword>
<dbReference type="Pfam" id="PF07690">
    <property type="entry name" value="MFS_1"/>
    <property type="match status" value="1"/>
</dbReference>
<keyword evidence="6 7" id="KW-0472">Membrane</keyword>
<feature type="transmembrane region" description="Helical" evidence="7">
    <location>
        <begin position="465"/>
        <end position="488"/>
    </location>
</feature>
<keyword evidence="10" id="KW-1185">Reference proteome</keyword>
<evidence type="ECO:0000256" key="6">
    <source>
        <dbReference type="ARBA" id="ARBA00023136"/>
    </source>
</evidence>
<evidence type="ECO:0000256" key="3">
    <source>
        <dbReference type="ARBA" id="ARBA00022448"/>
    </source>
</evidence>
<feature type="transmembrane region" description="Helical" evidence="7">
    <location>
        <begin position="432"/>
        <end position="453"/>
    </location>
</feature>
<keyword evidence="4 7" id="KW-0812">Transmembrane</keyword>
<dbReference type="PANTHER" id="PTHR23511">
    <property type="entry name" value="SYNAPTIC VESICLE GLYCOPROTEIN 2"/>
    <property type="match status" value="1"/>
</dbReference>
<proteinExistence type="inferred from homology"/>
<feature type="transmembrane region" description="Helical" evidence="7">
    <location>
        <begin position="379"/>
        <end position="400"/>
    </location>
</feature>
<organism evidence="9 10">
    <name type="scientific">Pieris macdunnoughi</name>
    <dbReference type="NCBI Taxonomy" id="345717"/>
    <lineage>
        <taxon>Eukaryota</taxon>
        <taxon>Metazoa</taxon>
        <taxon>Ecdysozoa</taxon>
        <taxon>Arthropoda</taxon>
        <taxon>Hexapoda</taxon>
        <taxon>Insecta</taxon>
        <taxon>Pterygota</taxon>
        <taxon>Neoptera</taxon>
        <taxon>Endopterygota</taxon>
        <taxon>Lepidoptera</taxon>
        <taxon>Glossata</taxon>
        <taxon>Ditrysia</taxon>
        <taxon>Papilionoidea</taxon>
        <taxon>Pieridae</taxon>
        <taxon>Pierinae</taxon>
        <taxon>Pieris</taxon>
    </lineage>
</organism>
<dbReference type="PROSITE" id="PS50850">
    <property type="entry name" value="MFS"/>
    <property type="match status" value="1"/>
</dbReference>
<evidence type="ECO:0000256" key="4">
    <source>
        <dbReference type="ARBA" id="ARBA00022692"/>
    </source>
</evidence>
<evidence type="ECO:0000313" key="9">
    <source>
        <dbReference type="EMBL" id="CAF4914928.1"/>
    </source>
</evidence>
<protein>
    <recommendedName>
        <fullName evidence="8">Major facilitator superfamily (MFS) profile domain-containing protein</fullName>
    </recommendedName>
</protein>
<feature type="transmembrane region" description="Helical" evidence="7">
    <location>
        <begin position="211"/>
        <end position="230"/>
    </location>
</feature>
<dbReference type="InterPro" id="IPR036259">
    <property type="entry name" value="MFS_trans_sf"/>
</dbReference>
<comment type="subcellular location">
    <subcellularLocation>
        <location evidence="1">Membrane</location>
        <topology evidence="1">Multi-pass membrane protein</topology>
    </subcellularLocation>
</comment>
<dbReference type="GO" id="GO:0022857">
    <property type="term" value="F:transmembrane transporter activity"/>
    <property type="evidence" value="ECO:0007669"/>
    <property type="project" value="InterPro"/>
</dbReference>
<dbReference type="EMBL" id="CAJOBZ010000048">
    <property type="protein sequence ID" value="CAF4914928.1"/>
    <property type="molecule type" value="Genomic_DNA"/>
</dbReference>
<evidence type="ECO:0000256" key="1">
    <source>
        <dbReference type="ARBA" id="ARBA00004141"/>
    </source>
</evidence>
<name>A0A821VXK0_9NEOP</name>
<gene>
    <name evidence="9" type="ORF">PMACD_LOCUS12486</name>
</gene>
<evidence type="ECO:0000256" key="2">
    <source>
        <dbReference type="ARBA" id="ARBA00008335"/>
    </source>
</evidence>
<evidence type="ECO:0000259" key="8">
    <source>
        <dbReference type="PROSITE" id="PS50850"/>
    </source>
</evidence>
<dbReference type="GO" id="GO:0016020">
    <property type="term" value="C:membrane"/>
    <property type="evidence" value="ECO:0007669"/>
    <property type="project" value="UniProtKB-SubCell"/>
</dbReference>
<dbReference type="Pfam" id="PF00083">
    <property type="entry name" value="Sugar_tr"/>
    <property type="match status" value="1"/>
</dbReference>
<evidence type="ECO:0000313" key="10">
    <source>
        <dbReference type="Proteomes" id="UP000663880"/>
    </source>
</evidence>
<accession>A0A821VXK0</accession>
<dbReference type="InterPro" id="IPR020846">
    <property type="entry name" value="MFS_dom"/>
</dbReference>
<feature type="transmembrane region" description="Helical" evidence="7">
    <location>
        <begin position="85"/>
        <end position="102"/>
    </location>
</feature>
<feature type="transmembrane region" description="Helical" evidence="7">
    <location>
        <begin position="44"/>
        <end position="65"/>
    </location>
</feature>
<dbReference type="PANTHER" id="PTHR23511:SF36">
    <property type="entry name" value="EG:BACR7A4.13 PROTEIN-RELATED"/>
    <property type="match status" value="1"/>
</dbReference>
<dbReference type="SUPFAM" id="SSF103473">
    <property type="entry name" value="MFS general substrate transporter"/>
    <property type="match status" value="1"/>
</dbReference>
<feature type="domain" description="Major facilitator superfamily (MFS) profile" evidence="8">
    <location>
        <begin position="44"/>
        <end position="519"/>
    </location>
</feature>
<dbReference type="InterPro" id="IPR011701">
    <property type="entry name" value="MFS"/>
</dbReference>
<comment type="similarity">
    <text evidence="2">Belongs to the major facilitator superfamily.</text>
</comment>
<feature type="transmembrane region" description="Helical" evidence="7">
    <location>
        <begin position="494"/>
        <end position="514"/>
    </location>
</feature>
<feature type="transmembrane region" description="Helical" evidence="7">
    <location>
        <begin position="168"/>
        <end position="191"/>
    </location>
</feature>
<feature type="transmembrane region" description="Helical" evidence="7">
    <location>
        <begin position="109"/>
        <end position="127"/>
    </location>
</feature>
<dbReference type="OrthoDB" id="6133115at2759"/>
<feature type="transmembrane region" description="Helical" evidence="7">
    <location>
        <begin position="407"/>
        <end position="426"/>
    </location>
</feature>
<comment type="caution">
    <text evidence="9">The sequence shown here is derived from an EMBL/GenBank/DDBJ whole genome shotgun (WGS) entry which is preliminary data.</text>
</comment>
<dbReference type="InterPro" id="IPR005828">
    <property type="entry name" value="MFS_sugar_transport-like"/>
</dbReference>
<keyword evidence="5 7" id="KW-1133">Transmembrane helix</keyword>
<dbReference type="Proteomes" id="UP000663880">
    <property type="component" value="Unassembled WGS sequence"/>
</dbReference>
<dbReference type="AlphaFoldDB" id="A0A821VXK0"/>
<evidence type="ECO:0000256" key="7">
    <source>
        <dbReference type="SAM" id="Phobius"/>
    </source>
</evidence>
<reference evidence="9" key="1">
    <citation type="submission" date="2021-02" db="EMBL/GenBank/DDBJ databases">
        <authorList>
            <person name="Steward A R."/>
        </authorList>
    </citation>
    <scope>NUCLEOTIDE SEQUENCE</scope>
</reference>
<feature type="transmembrane region" description="Helical" evidence="7">
    <location>
        <begin position="304"/>
        <end position="325"/>
    </location>
</feature>